<sequence>MGWKRITETARQLRLQKKLRPPQFRRVKTAVALQGKTGLAERPRKQQLFLDRVLETSHVYFLLCAIAFSQNQVTSTKGTILDSLVEKIASNKANDSILCPEFQSYAVQLGVHGAVRPSKQYSPQVNLQECSQGAITRSETGELHDETEKRAPNTNSRSKLSVQVRRVQD</sequence>
<dbReference type="OrthoDB" id="3679304at2759"/>
<accession>A0A9P4PQ11</accession>
<dbReference type="AlphaFoldDB" id="A0A9P4PQ11"/>
<protein>
    <submittedName>
        <fullName evidence="2">Uncharacterized protein</fullName>
    </submittedName>
</protein>
<feature type="compositionally biased region" description="Polar residues" evidence="1">
    <location>
        <begin position="152"/>
        <end position="161"/>
    </location>
</feature>
<gene>
    <name evidence="2" type="ORF">P171DRAFT_429736</name>
</gene>
<dbReference type="EMBL" id="MU001497">
    <property type="protein sequence ID" value="KAF2446786.1"/>
    <property type="molecule type" value="Genomic_DNA"/>
</dbReference>
<comment type="caution">
    <text evidence="2">The sequence shown here is derived from an EMBL/GenBank/DDBJ whole genome shotgun (WGS) entry which is preliminary data.</text>
</comment>
<feature type="compositionally biased region" description="Basic and acidic residues" evidence="1">
    <location>
        <begin position="139"/>
        <end position="151"/>
    </location>
</feature>
<evidence type="ECO:0000313" key="3">
    <source>
        <dbReference type="Proteomes" id="UP000799764"/>
    </source>
</evidence>
<reference evidence="2" key="1">
    <citation type="journal article" date="2020" name="Stud. Mycol.">
        <title>101 Dothideomycetes genomes: a test case for predicting lifestyles and emergence of pathogens.</title>
        <authorList>
            <person name="Haridas S."/>
            <person name="Albert R."/>
            <person name="Binder M."/>
            <person name="Bloem J."/>
            <person name="Labutti K."/>
            <person name="Salamov A."/>
            <person name="Andreopoulos B."/>
            <person name="Baker S."/>
            <person name="Barry K."/>
            <person name="Bills G."/>
            <person name="Bluhm B."/>
            <person name="Cannon C."/>
            <person name="Castanera R."/>
            <person name="Culley D."/>
            <person name="Daum C."/>
            <person name="Ezra D."/>
            <person name="Gonzalez J."/>
            <person name="Henrissat B."/>
            <person name="Kuo A."/>
            <person name="Liang C."/>
            <person name="Lipzen A."/>
            <person name="Lutzoni F."/>
            <person name="Magnuson J."/>
            <person name="Mondo S."/>
            <person name="Nolan M."/>
            <person name="Ohm R."/>
            <person name="Pangilinan J."/>
            <person name="Park H.-J."/>
            <person name="Ramirez L."/>
            <person name="Alfaro M."/>
            <person name="Sun H."/>
            <person name="Tritt A."/>
            <person name="Yoshinaga Y."/>
            <person name="Zwiers L.-H."/>
            <person name="Turgeon B."/>
            <person name="Goodwin S."/>
            <person name="Spatafora J."/>
            <person name="Crous P."/>
            <person name="Grigoriev I."/>
        </authorList>
    </citation>
    <scope>NUCLEOTIDE SEQUENCE</scope>
    <source>
        <strain evidence="2">CBS 690.94</strain>
    </source>
</reference>
<evidence type="ECO:0000256" key="1">
    <source>
        <dbReference type="SAM" id="MobiDB-lite"/>
    </source>
</evidence>
<name>A0A9P4PQ11_9PLEO</name>
<evidence type="ECO:0000313" key="2">
    <source>
        <dbReference type="EMBL" id="KAF2446786.1"/>
    </source>
</evidence>
<keyword evidence="3" id="KW-1185">Reference proteome</keyword>
<organism evidence="2 3">
    <name type="scientific">Karstenula rhodostoma CBS 690.94</name>
    <dbReference type="NCBI Taxonomy" id="1392251"/>
    <lineage>
        <taxon>Eukaryota</taxon>
        <taxon>Fungi</taxon>
        <taxon>Dikarya</taxon>
        <taxon>Ascomycota</taxon>
        <taxon>Pezizomycotina</taxon>
        <taxon>Dothideomycetes</taxon>
        <taxon>Pleosporomycetidae</taxon>
        <taxon>Pleosporales</taxon>
        <taxon>Massarineae</taxon>
        <taxon>Didymosphaeriaceae</taxon>
        <taxon>Karstenula</taxon>
    </lineage>
</organism>
<feature type="region of interest" description="Disordered" evidence="1">
    <location>
        <begin position="136"/>
        <end position="169"/>
    </location>
</feature>
<proteinExistence type="predicted"/>
<dbReference type="Proteomes" id="UP000799764">
    <property type="component" value="Unassembled WGS sequence"/>
</dbReference>